<dbReference type="Gene3D" id="2.130.10.10">
    <property type="entry name" value="YVTN repeat-like/Quinoprotein amine dehydrogenase"/>
    <property type="match status" value="1"/>
</dbReference>
<evidence type="ECO:0000313" key="5">
    <source>
        <dbReference type="Proteomes" id="UP000198282"/>
    </source>
</evidence>
<evidence type="ECO:0000256" key="1">
    <source>
        <dbReference type="SAM" id="MobiDB-lite"/>
    </source>
</evidence>
<keyword evidence="5" id="KW-1185">Reference proteome</keyword>
<sequence>MRLRVVFAVFLLFVGVAAGGDQAPARIHPLWTISERIDNSPELGFIGNHLVMKSSYGLSVYDISTGRLRWRQSPLMGSLRDWASSTGVLVGHFTVPSTGDGTEFIAGIDLATGRLRWRRDGMRSAGDWRSGGDPAPVIMVWDQNAGRLTGLDPVSGVTLWTSSECGKKKCDLSASGATRETAVIAMNEGDTATVLFVDPLSGRIRGRRTLPASDNVTARIHEDVVSVLHGETLSAYDGKGRLIVERGGCWNGCSLIQSGGKLIILYGDPHPVVEGVDRATGASAWKRDDLTALDVRAVEPSRIRVTTSSRPLQFSEIDPAGGRTLRSVSLPVDGQIFSRDPAHLYLASTWWPGGTGQLRVSSLGGDLGRQDAPPRDTWPDACSLPVPSSFRIQPSPVDRVTAQRCAFTDHRGASLSVTVAAVMSTPGDAATLMEQGEMAAQGIFIEGVGDQAVIDQDLPRRLTMRVGSLLVDLSTGDERLRGTLKGIAATIGARLPRATGAPKAAVPPVAGQGGPVTRVARTPLFVVDQPSDPVRLRSFTFGGKTYTRTDGSRTYTAGGAGTVSPDGAWSASLSPNYPAAGDHDLVRMTSRATGARRVIPTVKAPLGAVDPYWSADGKHLLMTIERPGADDPAGFAIIDPAAGKASVHLIPKGYRVDGRFGWGGDNEVVALYGRPEQESRMRLTAFDLTGKPVRTLRVRARPIGAADMPVSPSGRLLAVQCVREQHEICVVNRETGETIAHVPVLPNNLIGWYDDSHLIAWRIDARKSSAKVITLAGTDLRTLFALSDPGTSGSGLDVTLSHAPSLDGPVPPR</sequence>
<feature type="signal peptide" evidence="2">
    <location>
        <begin position="1"/>
        <end position="18"/>
    </location>
</feature>
<dbReference type="EMBL" id="FZOD01000010">
    <property type="protein sequence ID" value="SNS49994.1"/>
    <property type="molecule type" value="Genomic_DNA"/>
</dbReference>
<evidence type="ECO:0000313" key="4">
    <source>
        <dbReference type="EMBL" id="SNS49994.1"/>
    </source>
</evidence>
<feature type="chain" id="PRO_5038414789" evidence="2">
    <location>
        <begin position="19"/>
        <end position="813"/>
    </location>
</feature>
<dbReference type="InterPro" id="IPR015943">
    <property type="entry name" value="WD40/YVTN_repeat-like_dom_sf"/>
</dbReference>
<evidence type="ECO:0000256" key="2">
    <source>
        <dbReference type="SAM" id="SignalP"/>
    </source>
</evidence>
<feature type="domain" description="Pyrrolo-quinoline quinone repeat" evidence="3">
    <location>
        <begin position="31"/>
        <end position="162"/>
    </location>
</feature>
<proteinExistence type="predicted"/>
<evidence type="ECO:0000259" key="3">
    <source>
        <dbReference type="Pfam" id="PF13360"/>
    </source>
</evidence>
<keyword evidence="2" id="KW-0732">Signal</keyword>
<accession>A0A239F1M7</accession>
<dbReference type="Gene3D" id="2.120.10.30">
    <property type="entry name" value="TolB, C-terminal domain"/>
    <property type="match status" value="1"/>
</dbReference>
<dbReference type="SUPFAM" id="SSF82171">
    <property type="entry name" value="DPP6 N-terminal domain-like"/>
    <property type="match status" value="1"/>
</dbReference>
<dbReference type="InterPro" id="IPR011047">
    <property type="entry name" value="Quinoprotein_ADH-like_sf"/>
</dbReference>
<gene>
    <name evidence="4" type="ORF">SAMN05216276_1010145</name>
</gene>
<feature type="region of interest" description="Disordered" evidence="1">
    <location>
        <begin position="792"/>
        <end position="813"/>
    </location>
</feature>
<dbReference type="InterPro" id="IPR002372">
    <property type="entry name" value="PQQ_rpt_dom"/>
</dbReference>
<dbReference type="Proteomes" id="UP000198282">
    <property type="component" value="Unassembled WGS sequence"/>
</dbReference>
<dbReference type="RefSeq" id="WP_179282024.1">
    <property type="nucleotide sequence ID" value="NZ_FZOD01000010.1"/>
</dbReference>
<reference evidence="4 5" key="1">
    <citation type="submission" date="2017-06" db="EMBL/GenBank/DDBJ databases">
        <authorList>
            <person name="Kim H.J."/>
            <person name="Triplett B.A."/>
        </authorList>
    </citation>
    <scope>NUCLEOTIDE SEQUENCE [LARGE SCALE GENOMIC DNA]</scope>
    <source>
        <strain evidence="4 5">CGMCC 4.2132</strain>
    </source>
</reference>
<dbReference type="SUPFAM" id="SSF50998">
    <property type="entry name" value="Quinoprotein alcohol dehydrogenase-like"/>
    <property type="match status" value="1"/>
</dbReference>
<name>A0A239F1M7_9ACTN</name>
<dbReference type="AlphaFoldDB" id="A0A239F1M7"/>
<dbReference type="Pfam" id="PF13360">
    <property type="entry name" value="PQQ_2"/>
    <property type="match status" value="1"/>
</dbReference>
<organism evidence="4 5">
    <name type="scientific">Streptosporangium subroseum</name>
    <dbReference type="NCBI Taxonomy" id="106412"/>
    <lineage>
        <taxon>Bacteria</taxon>
        <taxon>Bacillati</taxon>
        <taxon>Actinomycetota</taxon>
        <taxon>Actinomycetes</taxon>
        <taxon>Streptosporangiales</taxon>
        <taxon>Streptosporangiaceae</taxon>
        <taxon>Streptosporangium</taxon>
    </lineage>
</organism>
<protein>
    <submittedName>
        <fullName evidence="4">Outer membrane protein assembly factor BamB, contains PQQ-like beta-propeller repeat</fullName>
    </submittedName>
</protein>
<dbReference type="InterPro" id="IPR011042">
    <property type="entry name" value="6-blade_b-propeller_TolB-like"/>
</dbReference>